<reference evidence="2 3" key="1">
    <citation type="submission" date="2015-07" db="EMBL/GenBank/DDBJ databases">
        <title>The genome of Dufourea novaeangliae.</title>
        <authorList>
            <person name="Pan H."/>
            <person name="Kapheim K."/>
        </authorList>
    </citation>
    <scope>NUCLEOTIDE SEQUENCE [LARGE SCALE GENOMIC DNA]</scope>
    <source>
        <strain evidence="2">0120121106</strain>
        <tissue evidence="2">Whole body</tissue>
    </source>
</reference>
<feature type="coiled-coil region" evidence="1">
    <location>
        <begin position="12"/>
        <end position="39"/>
    </location>
</feature>
<keyword evidence="1" id="KW-0175">Coiled coil</keyword>
<gene>
    <name evidence="2" type="ORF">WN55_04962</name>
</gene>
<dbReference type="AlphaFoldDB" id="A0A154PNJ6"/>
<accession>A0A154PNJ6</accession>
<proteinExistence type="predicted"/>
<evidence type="ECO:0000256" key="1">
    <source>
        <dbReference type="SAM" id="Coils"/>
    </source>
</evidence>
<dbReference type="EMBL" id="KQ435007">
    <property type="protein sequence ID" value="KZC13412.1"/>
    <property type="molecule type" value="Genomic_DNA"/>
</dbReference>
<evidence type="ECO:0000313" key="2">
    <source>
        <dbReference type="EMBL" id="KZC13412.1"/>
    </source>
</evidence>
<protein>
    <submittedName>
        <fullName evidence="2">Uncharacterized protein</fullName>
    </submittedName>
</protein>
<sequence>MPNNVVQCIQNIVQLKSAQNNLENDISKLDEEYKQLNFTVRQKAQKLRDISSKSSQVKVMKDLLKMKYDQTATQIGDCNNMRLVCQHLMPSNCKDVDTKLLSEMSNAVTSLWTEANKKQVWDIIANNLNIEVPTLWRNLYKNFTQDVDTLIKSVTTKRLDFTEKSINVGFAKVHGQQISMVAKRLLHNAKANNHQQSILEFTEKIEVATNNSVDMITWLALALEVCKLETEQKCLLAEVDKIREDLNENNTLPVDLIEVISEIQDINTEIVC</sequence>
<organism evidence="2 3">
    <name type="scientific">Dufourea novaeangliae</name>
    <name type="common">Sweat bee</name>
    <dbReference type="NCBI Taxonomy" id="178035"/>
    <lineage>
        <taxon>Eukaryota</taxon>
        <taxon>Metazoa</taxon>
        <taxon>Ecdysozoa</taxon>
        <taxon>Arthropoda</taxon>
        <taxon>Hexapoda</taxon>
        <taxon>Insecta</taxon>
        <taxon>Pterygota</taxon>
        <taxon>Neoptera</taxon>
        <taxon>Endopterygota</taxon>
        <taxon>Hymenoptera</taxon>
        <taxon>Apocrita</taxon>
        <taxon>Aculeata</taxon>
        <taxon>Apoidea</taxon>
        <taxon>Anthophila</taxon>
        <taxon>Halictidae</taxon>
        <taxon>Rophitinae</taxon>
        <taxon>Dufourea</taxon>
    </lineage>
</organism>
<name>A0A154PNJ6_DUFNO</name>
<dbReference type="Proteomes" id="UP000076502">
    <property type="component" value="Unassembled WGS sequence"/>
</dbReference>
<evidence type="ECO:0000313" key="3">
    <source>
        <dbReference type="Proteomes" id="UP000076502"/>
    </source>
</evidence>
<dbReference type="OrthoDB" id="7657013at2759"/>
<keyword evidence="3" id="KW-1185">Reference proteome</keyword>